<evidence type="ECO:0000259" key="1">
    <source>
        <dbReference type="PROSITE" id="PS51272"/>
    </source>
</evidence>
<reference evidence="2 3" key="1">
    <citation type="submission" date="2020-04" db="EMBL/GenBank/DDBJ databases">
        <authorList>
            <person name="Hitch T.C.A."/>
            <person name="Wylensek D."/>
            <person name="Clavel T."/>
        </authorList>
    </citation>
    <scope>NUCLEOTIDE SEQUENCE [LARGE SCALE GENOMIC DNA]</scope>
    <source>
        <strain evidence="2 3">WCA-386-APC-2A</strain>
    </source>
</reference>
<dbReference type="PANTHER" id="PTHR43308">
    <property type="entry name" value="OUTER MEMBRANE PROTEIN ALPHA-RELATED"/>
    <property type="match status" value="1"/>
</dbReference>
<protein>
    <submittedName>
        <fullName evidence="2">S-layer homology domain-containing protein</fullName>
    </submittedName>
</protein>
<dbReference type="PANTHER" id="PTHR43308:SF1">
    <property type="entry name" value="OUTER MEMBRANE PROTEIN ALPHA"/>
    <property type="match status" value="1"/>
</dbReference>
<dbReference type="EMBL" id="JABBJH010000001">
    <property type="protein sequence ID" value="NMK37951.1"/>
    <property type="molecule type" value="Genomic_DNA"/>
</dbReference>
<dbReference type="Pfam" id="PF00395">
    <property type="entry name" value="SLH"/>
    <property type="match status" value="1"/>
</dbReference>
<dbReference type="RefSeq" id="WP_169012943.1">
    <property type="nucleotide sequence ID" value="NZ_JABBJH010000001.1"/>
</dbReference>
<evidence type="ECO:0000313" key="3">
    <source>
        <dbReference type="Proteomes" id="UP000536773"/>
    </source>
</evidence>
<dbReference type="PROSITE" id="PS51272">
    <property type="entry name" value="SLH"/>
    <property type="match status" value="1"/>
</dbReference>
<name>A0A848ELZ4_MEGEL</name>
<gene>
    <name evidence="2" type="ORF">HG933_00770</name>
</gene>
<evidence type="ECO:0000313" key="2">
    <source>
        <dbReference type="EMBL" id="NMK37951.1"/>
    </source>
</evidence>
<dbReference type="InterPro" id="IPR001119">
    <property type="entry name" value="SLH_dom"/>
</dbReference>
<dbReference type="AlphaFoldDB" id="A0A848ELZ4"/>
<accession>A0A848ELZ4</accession>
<dbReference type="InterPro" id="IPR051465">
    <property type="entry name" value="Cell_Envelope_Struct_Comp"/>
</dbReference>
<sequence length="181" mass="20219">MSCVIYRPNEDTMFSVGGSFGGGENMINAGVSLKIGRGNHVSNSRVAMAKEIRDLRQALADQAAEIAQLKGMHHLAIDPDKSLLFPDVADNHWAYEYVSKLAGNGILEGYPDGLFKGNQMMTRYEFAAIVYRLMEKGLGHTDPEMNRLAREFSNELSYIRIDTIHQDKDGTPTVQRVRVKK</sequence>
<dbReference type="Proteomes" id="UP000536773">
    <property type="component" value="Unassembled WGS sequence"/>
</dbReference>
<comment type="caution">
    <text evidence="2">The sequence shown here is derived from an EMBL/GenBank/DDBJ whole genome shotgun (WGS) entry which is preliminary data.</text>
</comment>
<feature type="domain" description="SLH" evidence="1">
    <location>
        <begin position="81"/>
        <end position="144"/>
    </location>
</feature>
<organism evidence="2 3">
    <name type="scientific">Megasphaera elsdenii</name>
    <dbReference type="NCBI Taxonomy" id="907"/>
    <lineage>
        <taxon>Bacteria</taxon>
        <taxon>Bacillati</taxon>
        <taxon>Bacillota</taxon>
        <taxon>Negativicutes</taxon>
        <taxon>Veillonellales</taxon>
        <taxon>Veillonellaceae</taxon>
        <taxon>Megasphaera</taxon>
    </lineage>
</organism>
<proteinExistence type="predicted"/>